<dbReference type="OrthoDB" id="1112565at2759"/>
<feature type="domain" description="LIM zinc-binding" evidence="7">
    <location>
        <begin position="645"/>
        <end position="703"/>
    </location>
</feature>
<dbReference type="CDD" id="cd08368">
    <property type="entry name" value="LIM"/>
    <property type="match status" value="1"/>
</dbReference>
<evidence type="ECO:0000313" key="8">
    <source>
        <dbReference type="EMBL" id="KAA6412371.1"/>
    </source>
</evidence>
<evidence type="ECO:0000256" key="2">
    <source>
        <dbReference type="ARBA" id="ARBA00022737"/>
    </source>
</evidence>
<feature type="compositionally biased region" description="Low complexity" evidence="6">
    <location>
        <begin position="98"/>
        <end position="113"/>
    </location>
</feature>
<dbReference type="GO" id="GO:0003712">
    <property type="term" value="F:transcription coregulator activity"/>
    <property type="evidence" value="ECO:0007669"/>
    <property type="project" value="TreeGrafter"/>
</dbReference>
<dbReference type="SMART" id="SM00132">
    <property type="entry name" value="LIM"/>
    <property type="match status" value="2"/>
</dbReference>
<evidence type="ECO:0000259" key="7">
    <source>
        <dbReference type="PROSITE" id="PS50023"/>
    </source>
</evidence>
<feature type="region of interest" description="Disordered" evidence="6">
    <location>
        <begin position="199"/>
        <end position="479"/>
    </location>
</feature>
<keyword evidence="1 5" id="KW-0479">Metal-binding</keyword>
<dbReference type="FunFam" id="2.10.110.10:FF:000105">
    <property type="entry name" value="Similar to LIM domain-containing protein"/>
    <property type="match status" value="1"/>
</dbReference>
<keyword evidence="4 5" id="KW-0440">LIM domain</keyword>
<evidence type="ECO:0000313" key="9">
    <source>
        <dbReference type="Proteomes" id="UP000324767"/>
    </source>
</evidence>
<dbReference type="PROSITE" id="PS50023">
    <property type="entry name" value="LIM_DOMAIN_2"/>
    <property type="match status" value="2"/>
</dbReference>
<feature type="compositionally biased region" description="Basic and acidic residues" evidence="6">
    <location>
        <begin position="399"/>
        <end position="410"/>
    </location>
</feature>
<feature type="region of interest" description="Disordered" evidence="6">
    <location>
        <begin position="54"/>
        <end position="173"/>
    </location>
</feature>
<feature type="compositionally biased region" description="Polar residues" evidence="6">
    <location>
        <begin position="431"/>
        <end position="444"/>
    </location>
</feature>
<name>A0A5M8PUP1_9LECA</name>
<evidence type="ECO:0000256" key="3">
    <source>
        <dbReference type="ARBA" id="ARBA00022833"/>
    </source>
</evidence>
<dbReference type="PANTHER" id="PTHR24205:SF16">
    <property type="entry name" value="GH01042P-RELATED"/>
    <property type="match status" value="1"/>
</dbReference>
<dbReference type="SUPFAM" id="SSF57716">
    <property type="entry name" value="Glucocorticoid receptor-like (DNA-binding domain)"/>
    <property type="match status" value="1"/>
</dbReference>
<organism evidence="8 9">
    <name type="scientific">Lasallia pustulata</name>
    <dbReference type="NCBI Taxonomy" id="136370"/>
    <lineage>
        <taxon>Eukaryota</taxon>
        <taxon>Fungi</taxon>
        <taxon>Dikarya</taxon>
        <taxon>Ascomycota</taxon>
        <taxon>Pezizomycotina</taxon>
        <taxon>Lecanoromycetes</taxon>
        <taxon>OSLEUM clade</taxon>
        <taxon>Umbilicariomycetidae</taxon>
        <taxon>Umbilicariales</taxon>
        <taxon>Umbilicariaceae</taxon>
        <taxon>Lasallia</taxon>
    </lineage>
</organism>
<dbReference type="InterPro" id="IPR001781">
    <property type="entry name" value="Znf_LIM"/>
</dbReference>
<keyword evidence="3 5" id="KW-0862">Zinc</keyword>
<dbReference type="PROSITE" id="PS00478">
    <property type="entry name" value="LIM_DOMAIN_1"/>
    <property type="match status" value="1"/>
</dbReference>
<reference evidence="8 9" key="1">
    <citation type="submission" date="2019-09" db="EMBL/GenBank/DDBJ databases">
        <title>The hologenome of the rock-dwelling lichen Lasallia pustulata.</title>
        <authorList>
            <person name="Greshake Tzovaras B."/>
            <person name="Segers F."/>
            <person name="Bicker A."/>
            <person name="Dal Grande F."/>
            <person name="Otte J."/>
            <person name="Hankeln T."/>
            <person name="Schmitt I."/>
            <person name="Ebersberger I."/>
        </authorList>
    </citation>
    <scope>NUCLEOTIDE SEQUENCE [LARGE SCALE GENOMIC DNA]</scope>
    <source>
        <strain evidence="8">A1-1</strain>
    </source>
</reference>
<sequence>MAGAPRSSSFLPTVKCSNCGVEIEISMMGEHICSEVPPLPQSLGDLNGLYAASKQSSGKVSGLPKSTRLPPPRIDASTANQSYLRADRYAPNGTSTNSRSPSPLSPKSPRHPSFTMPRRSATAPLPSHPPSPELIAQDCPFPPFPAVKPRSATPTTPTSPTNANHTNSPTPQTSAHIAYFTAPISPMNNGGRSVLQRMNTIAPGPFNPKATKDSGIKEWNRPPAMNRDHKSFAKPAPLDRNGDSDQSALVDGEEGDIQRPSTAGAEASRKLSLSSISGGPRSLLDRRPPTAPSLLEASPPRSVRLDRDIVQGAPLPNPTEIPMEPLRQDHRSHNFPIQPTIGISGDGPPALIPRRPSAGGSLTRRPTVSAANRPLDEIGSVSTYKSSKRPPSPPKLHTGGKEMETSRGNEGRNNTLPGPTRAGDFKGGNPYHTSTESTSSNGSVRSDGKTGSSRSSPPLSDASFNMRRRPSDRMTRLDDLLHGVQEATEHVAEKEERQPASRVQPLSFSRPLYTRPLEQRPGMEALLSPPESPMDPAIQNGVLSPIPPLSDHPAIPPVPRLPAQIPADGRPARRATSGNKGNCRGCGEIIKGKSVSSADGRLSGRYHKRCFVCKTCQEPFQTADFYVLNNHPYCEQHYHQLNGSLCKSCDRGIEGQYLETELKQKFHPACFTCQDCRKVLRDDYFEMNGRMYCEQHAFRAAQQTSMLGTGRRHPERRTTRLMMMM</sequence>
<dbReference type="Gene3D" id="2.10.110.10">
    <property type="entry name" value="Cysteine Rich Protein"/>
    <property type="match status" value="2"/>
</dbReference>
<dbReference type="AlphaFoldDB" id="A0A5M8PUP1"/>
<dbReference type="EMBL" id="VXIT01000005">
    <property type="protein sequence ID" value="KAA6412371.1"/>
    <property type="molecule type" value="Genomic_DNA"/>
</dbReference>
<dbReference type="GO" id="GO:0030695">
    <property type="term" value="F:GTPase regulator activity"/>
    <property type="evidence" value="ECO:0007669"/>
    <property type="project" value="UniProtKB-ARBA"/>
</dbReference>
<feature type="domain" description="LIM zinc-binding" evidence="7">
    <location>
        <begin position="581"/>
        <end position="644"/>
    </location>
</feature>
<proteinExistence type="predicted"/>
<accession>A0A5M8PUP1</accession>
<comment type="caution">
    <text evidence="8">The sequence shown here is derived from an EMBL/GenBank/DDBJ whole genome shotgun (WGS) entry which is preliminary data.</text>
</comment>
<dbReference type="CDD" id="cd09397">
    <property type="entry name" value="LIM1_UF1"/>
    <property type="match status" value="1"/>
</dbReference>
<feature type="compositionally biased region" description="Low complexity" evidence="6">
    <location>
        <begin position="151"/>
        <end position="171"/>
    </location>
</feature>
<feature type="compositionally biased region" description="Basic and acidic residues" evidence="6">
    <location>
        <begin position="210"/>
        <end position="231"/>
    </location>
</feature>
<keyword evidence="2" id="KW-0677">Repeat</keyword>
<evidence type="ECO:0000256" key="5">
    <source>
        <dbReference type="PROSITE-ProRule" id="PRU00125"/>
    </source>
</evidence>
<feature type="compositionally biased region" description="Low complexity" evidence="6">
    <location>
        <begin position="452"/>
        <end position="463"/>
    </location>
</feature>
<gene>
    <name evidence="8" type="ORF">FRX48_03361</name>
</gene>
<dbReference type="GO" id="GO:0005634">
    <property type="term" value="C:nucleus"/>
    <property type="evidence" value="ECO:0007669"/>
    <property type="project" value="TreeGrafter"/>
</dbReference>
<protein>
    <submittedName>
        <fullName evidence="8">Lim domain-containing</fullName>
    </submittedName>
</protein>
<evidence type="ECO:0000256" key="1">
    <source>
        <dbReference type="ARBA" id="ARBA00022723"/>
    </source>
</evidence>
<dbReference type="Proteomes" id="UP000324767">
    <property type="component" value="Unassembled WGS sequence"/>
</dbReference>
<dbReference type="PANTHER" id="PTHR24205">
    <property type="entry name" value="FOUR AND A HALF LIM DOMAINS PROTEIN"/>
    <property type="match status" value="1"/>
</dbReference>
<feature type="compositionally biased region" description="Basic and acidic residues" evidence="6">
    <location>
        <begin position="469"/>
        <end position="479"/>
    </location>
</feature>
<evidence type="ECO:0000256" key="6">
    <source>
        <dbReference type="SAM" id="MobiDB-lite"/>
    </source>
</evidence>
<dbReference type="GO" id="GO:0046872">
    <property type="term" value="F:metal ion binding"/>
    <property type="evidence" value="ECO:0007669"/>
    <property type="project" value="UniProtKB-KW"/>
</dbReference>
<evidence type="ECO:0000256" key="4">
    <source>
        <dbReference type="ARBA" id="ARBA00023038"/>
    </source>
</evidence>
<dbReference type="Pfam" id="PF00412">
    <property type="entry name" value="LIM"/>
    <property type="match status" value="2"/>
</dbReference>